<organism evidence="1 2">
    <name type="scientific">Ruoffia tabacinasalis</name>
    <dbReference type="NCBI Taxonomy" id="87458"/>
    <lineage>
        <taxon>Bacteria</taxon>
        <taxon>Bacillati</taxon>
        <taxon>Bacillota</taxon>
        <taxon>Bacilli</taxon>
        <taxon>Lactobacillales</taxon>
        <taxon>Aerococcaceae</taxon>
        <taxon>Ruoffia</taxon>
    </lineage>
</organism>
<dbReference type="RefSeq" id="WP_138404615.1">
    <property type="nucleotide sequence ID" value="NZ_VBSP01000019.1"/>
</dbReference>
<dbReference type="Gene3D" id="3.40.1350.140">
    <property type="entry name" value="MepB-like"/>
    <property type="match status" value="1"/>
</dbReference>
<dbReference type="EMBL" id="VBSP01000019">
    <property type="protein sequence ID" value="TLQ41212.1"/>
    <property type="molecule type" value="Genomic_DNA"/>
</dbReference>
<protein>
    <submittedName>
        <fullName evidence="1">Mep operon protein MepB</fullName>
    </submittedName>
</protein>
<dbReference type="AlphaFoldDB" id="A0A5R9DX44"/>
<reference evidence="1 2" key="1">
    <citation type="submission" date="2019-05" db="EMBL/GenBank/DDBJ databases">
        <title>The metagenome of a microbial culture collection derived from dairy environment covers the genomic content of the human microbiome.</title>
        <authorList>
            <person name="Roder T."/>
            <person name="Wuthrich D."/>
            <person name="Sattari Z."/>
            <person name="Von Ah U."/>
            <person name="Bar C."/>
            <person name="Ronchi F."/>
            <person name="Macpherson A.J."/>
            <person name="Ganal-Vonarburg S.C."/>
            <person name="Bruggmann R."/>
            <person name="Vergeres G."/>
        </authorList>
    </citation>
    <scope>NUCLEOTIDE SEQUENCE [LARGE SCALE GENOMIC DNA]</scope>
    <source>
        <strain evidence="1 2">FAM 24227</strain>
    </source>
</reference>
<dbReference type="Pfam" id="PF08877">
    <property type="entry name" value="MepB-like"/>
    <property type="match status" value="1"/>
</dbReference>
<dbReference type="OrthoDB" id="4954833at2"/>
<dbReference type="Proteomes" id="UP000306420">
    <property type="component" value="Unassembled WGS sequence"/>
</dbReference>
<name>A0A5R9DX44_9LACT</name>
<comment type="caution">
    <text evidence="1">The sequence shown here is derived from an EMBL/GenBank/DDBJ whole genome shotgun (WGS) entry which is preliminary data.</text>
</comment>
<gene>
    <name evidence="1" type="ORF">FEZ33_06620</name>
</gene>
<evidence type="ECO:0000313" key="2">
    <source>
        <dbReference type="Proteomes" id="UP000306420"/>
    </source>
</evidence>
<dbReference type="InterPro" id="IPR038231">
    <property type="entry name" value="MepB-like_sf"/>
</dbReference>
<accession>A0A5R9DX44</accession>
<sequence length="169" mass="19415">MKDFYTALSYMNERIYKPNGIVISSIQEEKQNAKYGAGVFKVSSTSVRFRVANITPTKIGQFVAIWEKDDNDKNQPYKYSAAPDLLVVTVFKSENEFGQFILPKEELFRQSILISSSTKGKMALRVYPSWDIPTSNQATKTQEWQLPYFVDMSDPGKLDIEKLMRLYSV</sequence>
<evidence type="ECO:0000313" key="1">
    <source>
        <dbReference type="EMBL" id="TLQ41212.1"/>
    </source>
</evidence>
<dbReference type="InterPro" id="IPR011235">
    <property type="entry name" value="MepB-like"/>
</dbReference>
<proteinExistence type="predicted"/>
<dbReference type="PIRSF" id="PIRSF032285">
    <property type="entry name" value="UCP032285"/>
    <property type="match status" value="1"/>
</dbReference>